<dbReference type="GeneID" id="69057564"/>
<name>A0A6P1E4J1_LENHI</name>
<feature type="transmembrane region" description="Helical" evidence="1">
    <location>
        <begin position="184"/>
        <end position="210"/>
    </location>
</feature>
<keyword evidence="1" id="KW-0812">Transmembrane</keyword>
<organism evidence="3 4">
    <name type="scientific">Lentilactobacillus hilgardii</name>
    <name type="common">Lactobacillus hilgardii</name>
    <dbReference type="NCBI Taxonomy" id="1588"/>
    <lineage>
        <taxon>Bacteria</taxon>
        <taxon>Bacillati</taxon>
        <taxon>Bacillota</taxon>
        <taxon>Bacilli</taxon>
        <taxon>Lactobacillales</taxon>
        <taxon>Lactobacillaceae</taxon>
        <taxon>Lentilactobacillus</taxon>
    </lineage>
</organism>
<sequence>MSGVKGFCPHCGAKLRDDAQYCQQCGYKVPTVSLDDRLSSNKTHREADDQEQGFMHGNLKTVYKRSAVANFIQRNKTIIDPIVAWLPGILFVFLVIGLLIESDGTFYIAFVLLMVDIGVRICKNKALLKKSFLGKWIGNAQYSSGKEQILAETKNNQANSEYGRGKETDKTSHVAHYTMRVREFLAMLTLCVVVGSIYFGDFVTAGVSFWNKRGGIDLSALLSTGGYLDGDLNQLKIVLTILPVLGLLFIVLPNLFLKMIGLLAAFATDGLIGYIIYTIDQYMNDGNQSVLMSFQFGPSAIVMGVAAAIATLFAISCLFPSSVRH</sequence>
<reference evidence="3 4" key="1">
    <citation type="submission" date="2019-12" db="EMBL/GenBank/DDBJ databases">
        <title>Lactobacillus hilgardii FLUB.</title>
        <authorList>
            <person name="Gustaw K."/>
        </authorList>
    </citation>
    <scope>NUCLEOTIDE SEQUENCE [LARGE SCALE GENOMIC DNA]</scope>
    <source>
        <strain evidence="3 4">FLUB</strain>
    </source>
</reference>
<protein>
    <submittedName>
        <fullName evidence="3">Zinc-ribbon domain-containing protein</fullName>
    </submittedName>
</protein>
<feature type="domain" description="Zinc-ribbon" evidence="2">
    <location>
        <begin position="7"/>
        <end position="29"/>
    </location>
</feature>
<dbReference type="EMBL" id="CP047121">
    <property type="protein sequence ID" value="QHB51479.1"/>
    <property type="molecule type" value="Genomic_DNA"/>
</dbReference>
<feature type="transmembrane region" description="Helical" evidence="1">
    <location>
        <begin position="299"/>
        <end position="319"/>
    </location>
</feature>
<keyword evidence="1" id="KW-1133">Transmembrane helix</keyword>
<proteinExistence type="predicted"/>
<evidence type="ECO:0000313" key="3">
    <source>
        <dbReference type="EMBL" id="QHB51479.1"/>
    </source>
</evidence>
<dbReference type="RefSeq" id="WP_003552619.1">
    <property type="nucleotide sequence ID" value="NZ_CABKOL010000106.1"/>
</dbReference>
<evidence type="ECO:0000313" key="4">
    <source>
        <dbReference type="Proteomes" id="UP000465035"/>
    </source>
</evidence>
<dbReference type="Pfam" id="PF13240">
    <property type="entry name" value="Zn_Ribbon_1"/>
    <property type="match status" value="1"/>
</dbReference>
<evidence type="ECO:0000259" key="2">
    <source>
        <dbReference type="Pfam" id="PF13240"/>
    </source>
</evidence>
<gene>
    <name evidence="3" type="ORF">GQR93_04245</name>
</gene>
<feature type="transmembrane region" description="Helical" evidence="1">
    <location>
        <begin position="82"/>
        <end position="100"/>
    </location>
</feature>
<feature type="transmembrane region" description="Helical" evidence="1">
    <location>
        <begin position="235"/>
        <end position="252"/>
    </location>
</feature>
<dbReference type="Proteomes" id="UP000465035">
    <property type="component" value="Chromosome"/>
</dbReference>
<feature type="transmembrane region" description="Helical" evidence="1">
    <location>
        <begin position="106"/>
        <end position="122"/>
    </location>
</feature>
<evidence type="ECO:0000256" key="1">
    <source>
        <dbReference type="SAM" id="Phobius"/>
    </source>
</evidence>
<dbReference type="InterPro" id="IPR026870">
    <property type="entry name" value="Zinc_ribbon_dom"/>
</dbReference>
<accession>A0A6P1E4J1</accession>
<keyword evidence="1" id="KW-0472">Membrane</keyword>
<dbReference type="AlphaFoldDB" id="A0A6P1E4J1"/>
<feature type="transmembrane region" description="Helical" evidence="1">
    <location>
        <begin position="259"/>
        <end position="279"/>
    </location>
</feature>